<dbReference type="EMBL" id="GILB01010863">
    <property type="protein sequence ID" value="NUU91196.1"/>
    <property type="molecule type" value="Transcribed_RNA"/>
</dbReference>
<dbReference type="GO" id="GO:0005634">
    <property type="term" value="C:nucleus"/>
    <property type="evidence" value="ECO:0007669"/>
    <property type="project" value="UniProtKB-SubCell"/>
</dbReference>
<keyword evidence="6" id="KW-1133">Transmembrane helix</keyword>
<evidence type="ECO:0000256" key="5">
    <source>
        <dbReference type="ARBA" id="ARBA00023242"/>
    </source>
</evidence>
<dbReference type="Gene3D" id="2.170.150.80">
    <property type="entry name" value="NAC domain"/>
    <property type="match status" value="1"/>
</dbReference>
<dbReference type="Pfam" id="PF02365">
    <property type="entry name" value="NAM"/>
    <property type="match status" value="1"/>
</dbReference>
<dbReference type="PANTHER" id="PTHR31989">
    <property type="entry name" value="NAC DOMAIN-CONTAINING PROTEIN 82-RELATED"/>
    <property type="match status" value="1"/>
</dbReference>
<proteinExistence type="predicted"/>
<evidence type="ECO:0000256" key="1">
    <source>
        <dbReference type="ARBA" id="ARBA00004123"/>
    </source>
</evidence>
<keyword evidence="4" id="KW-0804">Transcription</keyword>
<dbReference type="InterPro" id="IPR036093">
    <property type="entry name" value="NAC_dom_sf"/>
</dbReference>
<protein>
    <recommendedName>
        <fullName evidence="7">NAC domain-containing protein</fullName>
    </recommendedName>
</protein>
<dbReference type="InterPro" id="IPR003441">
    <property type="entry name" value="NAC-dom"/>
</dbReference>
<evidence type="ECO:0000256" key="4">
    <source>
        <dbReference type="ARBA" id="ARBA00023163"/>
    </source>
</evidence>
<accession>A0A6M2F4R9</accession>
<evidence type="ECO:0000256" key="6">
    <source>
        <dbReference type="SAM" id="Phobius"/>
    </source>
</evidence>
<feature type="transmembrane region" description="Helical" evidence="6">
    <location>
        <begin position="526"/>
        <end position="546"/>
    </location>
</feature>
<evidence type="ECO:0000256" key="2">
    <source>
        <dbReference type="ARBA" id="ARBA00023015"/>
    </source>
</evidence>
<keyword evidence="3" id="KW-0238">DNA-binding</keyword>
<evidence type="ECO:0000256" key="3">
    <source>
        <dbReference type="ARBA" id="ARBA00023125"/>
    </source>
</evidence>
<evidence type="ECO:0000259" key="7">
    <source>
        <dbReference type="PROSITE" id="PS51005"/>
    </source>
</evidence>
<sequence length="549" mass="61089">MAPVGFRFHPTEEEIIRYYLKHKMDGRDSLVDDLIGEVDLYRRDPWELPVSARIKSDDDRVWYYFCRLDYKHSNGKRASRETKNGHWKSTGKVRDIKARRTDEVIGTKRTLVFQYRCPDSKKVVGTSWVIHEFHAKTPTPDQRALVLCKLKDKADDSAANLPDDEGEPIRVMGSNVENNAVLNNNQEVHAALLQSLIDSHGAGFDSPSALQSQNHVQNINQEVDAALLHSLIDSHGAGFDSPFALQSQNHVQNINQEVDAALLHSLIDSHGAGFDSPFALQSQNHVQNINQEVDAALLQSFIDSQGAGFDFPLALQPHNLVQNYLSDEEDIDFADSLLNDYIPPTPRSSSNAYVLDSSDRETYPAYGESPNLYGGHGSSRAYRRKQVAHSDDTLLMRASSMDSTTVTRHEQVNSGFPRIHKAQSAQIPNSFMEQEGISAKGDQFLGGISSTASKHKAREGARQVANIDLPKKVATESVKDRKIVQVMNAKPAVKSRSNGSAGNGRWGRFIHLETPTSSHTSTPPSVYLFNLVVGLFLFLIMLKEVLIVH</sequence>
<name>A0A6M2F4R9_9ROSI</name>
<organism evidence="8">
    <name type="scientific">Populus davidiana</name>
    <dbReference type="NCBI Taxonomy" id="266767"/>
    <lineage>
        <taxon>Eukaryota</taxon>
        <taxon>Viridiplantae</taxon>
        <taxon>Streptophyta</taxon>
        <taxon>Embryophyta</taxon>
        <taxon>Tracheophyta</taxon>
        <taxon>Spermatophyta</taxon>
        <taxon>Magnoliopsida</taxon>
        <taxon>eudicotyledons</taxon>
        <taxon>Gunneridae</taxon>
        <taxon>Pentapetalae</taxon>
        <taxon>rosids</taxon>
        <taxon>fabids</taxon>
        <taxon>Malpighiales</taxon>
        <taxon>Salicaceae</taxon>
        <taxon>Saliceae</taxon>
        <taxon>Populus</taxon>
    </lineage>
</organism>
<evidence type="ECO:0000313" key="8">
    <source>
        <dbReference type="EMBL" id="NUU91196.1"/>
    </source>
</evidence>
<dbReference type="PROSITE" id="PS51005">
    <property type="entry name" value="NAC"/>
    <property type="match status" value="1"/>
</dbReference>
<feature type="domain" description="NAC" evidence="7">
    <location>
        <begin position="2"/>
        <end position="153"/>
    </location>
</feature>
<keyword evidence="6" id="KW-0812">Transmembrane</keyword>
<comment type="subcellular location">
    <subcellularLocation>
        <location evidence="1">Nucleus</location>
    </subcellularLocation>
</comment>
<keyword evidence="2" id="KW-0805">Transcription regulation</keyword>
<dbReference type="GO" id="GO:0003677">
    <property type="term" value="F:DNA binding"/>
    <property type="evidence" value="ECO:0007669"/>
    <property type="project" value="UniProtKB-KW"/>
</dbReference>
<reference evidence="8" key="1">
    <citation type="submission" date="2020-03" db="EMBL/GenBank/DDBJ databases">
        <authorList>
            <person name="Zhang R."/>
        </authorList>
    </citation>
    <scope>NUCLEOTIDE SEQUENCE</scope>
</reference>
<dbReference type="GO" id="GO:0006355">
    <property type="term" value="P:regulation of DNA-templated transcription"/>
    <property type="evidence" value="ECO:0007669"/>
    <property type="project" value="InterPro"/>
</dbReference>
<keyword evidence="6" id="KW-0472">Membrane</keyword>
<dbReference type="AlphaFoldDB" id="A0A6M2F4R9"/>
<keyword evidence="5" id="KW-0539">Nucleus</keyword>
<dbReference type="SUPFAM" id="SSF101941">
    <property type="entry name" value="NAC domain"/>
    <property type="match status" value="1"/>
</dbReference>